<evidence type="ECO:0000313" key="2">
    <source>
        <dbReference type="Proteomes" id="UP000078225"/>
    </source>
</evidence>
<accession>A0A1B7L2K9</accession>
<reference evidence="2" key="1">
    <citation type="submission" date="2016-05" db="EMBL/GenBank/DDBJ databases">
        <authorList>
            <person name="Behera P."/>
            <person name="Vaishampayan P."/>
            <person name="Singh N."/>
            <person name="Raina V."/>
            <person name="Suar M."/>
            <person name="Pattnaik A."/>
            <person name="Rastogi G."/>
        </authorList>
    </citation>
    <scope>NUCLEOTIDE SEQUENCE [LARGE SCALE GENOMIC DNA]</scope>
    <source>
        <strain evidence="2">MP23</strain>
    </source>
</reference>
<protein>
    <submittedName>
        <fullName evidence="1">Uncharacterized protein</fullName>
    </submittedName>
</protein>
<evidence type="ECO:0000313" key="1">
    <source>
        <dbReference type="EMBL" id="OAT76530.1"/>
    </source>
</evidence>
<dbReference type="EMBL" id="LYRP01000022">
    <property type="protein sequence ID" value="OAT76530.1"/>
    <property type="molecule type" value="Genomic_DNA"/>
</dbReference>
<dbReference type="STRING" id="1691903.A9B99_09485"/>
<organism evidence="1 2">
    <name type="scientific">Mangrovibacter phragmitis</name>
    <dbReference type="NCBI Taxonomy" id="1691903"/>
    <lineage>
        <taxon>Bacteria</taxon>
        <taxon>Pseudomonadati</taxon>
        <taxon>Pseudomonadota</taxon>
        <taxon>Gammaproteobacteria</taxon>
        <taxon>Enterobacterales</taxon>
        <taxon>Enterobacteriaceae</taxon>
        <taxon>Mangrovibacter</taxon>
    </lineage>
</organism>
<sequence length="76" mass="8280">MYLAVSIICPPCRGDIPFLIGLVENGDGEMCQVRYGIRMVPVGCGFAGSMNNAVPPCQYPEPDWLPELDMTSTITQ</sequence>
<name>A0A1B7L2K9_9ENTR</name>
<gene>
    <name evidence="1" type="ORF">A9B99_09485</name>
</gene>
<proteinExistence type="predicted"/>
<dbReference type="AlphaFoldDB" id="A0A1B7L2K9"/>
<comment type="caution">
    <text evidence="1">The sequence shown here is derived from an EMBL/GenBank/DDBJ whole genome shotgun (WGS) entry which is preliminary data.</text>
</comment>
<keyword evidence="2" id="KW-1185">Reference proteome</keyword>
<dbReference type="Proteomes" id="UP000078225">
    <property type="component" value="Unassembled WGS sequence"/>
</dbReference>